<dbReference type="Pfam" id="PF01370">
    <property type="entry name" value="Epimerase"/>
    <property type="match status" value="1"/>
</dbReference>
<protein>
    <submittedName>
        <fullName evidence="4">SDR family NAD(P)-dependent oxidoreductase</fullName>
    </submittedName>
</protein>
<proteinExistence type="inferred from homology"/>
<evidence type="ECO:0000256" key="2">
    <source>
        <dbReference type="SAM" id="MobiDB-lite"/>
    </source>
</evidence>
<accession>A0A7T9DKT6</accession>
<feature type="region of interest" description="Disordered" evidence="2">
    <location>
        <begin position="134"/>
        <end position="154"/>
    </location>
</feature>
<sequence length="154" mass="16577">MKNHNWKGKKVLVTGATGFLGGWLCDALVSAGAEVTGLGHGIIESTLTEHKLSDRVSFVQVDISSKDQVEKAFKRIKPDFCFHLAGYSNPSLVEANLTSAFQTNVLGSHHVALACACHQTTLVAVSSINVYGPQNPITDDTPPSPNQPMVKQKY</sequence>
<dbReference type="EMBL" id="CP064981">
    <property type="protein sequence ID" value="QQR93160.1"/>
    <property type="molecule type" value="Genomic_DNA"/>
</dbReference>
<feature type="domain" description="NAD-dependent epimerase/dehydratase" evidence="3">
    <location>
        <begin position="11"/>
        <end position="148"/>
    </location>
</feature>
<dbReference type="SUPFAM" id="SSF51735">
    <property type="entry name" value="NAD(P)-binding Rossmann-fold domains"/>
    <property type="match status" value="1"/>
</dbReference>
<gene>
    <name evidence="4" type="ORF">IPJ89_02895</name>
</gene>
<comment type="similarity">
    <text evidence="1">Belongs to the NAD(P)-dependent epimerase/dehydratase family.</text>
</comment>
<reference evidence="4" key="1">
    <citation type="submission" date="2020-11" db="EMBL/GenBank/DDBJ databases">
        <title>Connecting structure to function with the recovery of over 1000 high-quality activated sludge metagenome-assembled genomes encoding full-length rRNA genes using long-read sequencing.</title>
        <authorList>
            <person name="Singleton C.M."/>
            <person name="Petriglieri F."/>
            <person name="Kristensen J.M."/>
            <person name="Kirkegaard R.H."/>
            <person name="Michaelsen T.Y."/>
            <person name="Andersen M.H."/>
            <person name="Karst S.M."/>
            <person name="Dueholm M.S."/>
            <person name="Nielsen P.H."/>
            <person name="Albertsen M."/>
        </authorList>
    </citation>
    <scope>NUCLEOTIDE SEQUENCE</scope>
    <source>
        <strain evidence="4">Fred_18-Q3-R57-64_BAT3C.431</strain>
    </source>
</reference>
<dbReference type="AlphaFoldDB" id="A0A7T9DKT6"/>
<dbReference type="Proteomes" id="UP000596004">
    <property type="component" value="Chromosome"/>
</dbReference>
<dbReference type="Gene3D" id="3.40.50.720">
    <property type="entry name" value="NAD(P)-binding Rossmann-like Domain"/>
    <property type="match status" value="1"/>
</dbReference>
<dbReference type="PANTHER" id="PTHR43000">
    <property type="entry name" value="DTDP-D-GLUCOSE 4,6-DEHYDRATASE-RELATED"/>
    <property type="match status" value="1"/>
</dbReference>
<dbReference type="InterPro" id="IPR001509">
    <property type="entry name" value="Epimerase_deHydtase"/>
</dbReference>
<evidence type="ECO:0000313" key="4">
    <source>
        <dbReference type="EMBL" id="QQR93160.1"/>
    </source>
</evidence>
<evidence type="ECO:0000259" key="3">
    <source>
        <dbReference type="Pfam" id="PF01370"/>
    </source>
</evidence>
<organism evidence="4">
    <name type="scientific">Candidatus Iainarchaeum sp</name>
    <dbReference type="NCBI Taxonomy" id="3101447"/>
    <lineage>
        <taxon>Archaea</taxon>
        <taxon>Candidatus Iainarchaeota</taxon>
        <taxon>Candidatus Iainarchaeia</taxon>
        <taxon>Candidatus Iainarchaeales</taxon>
        <taxon>Candidatus Iainarchaeaceae</taxon>
        <taxon>Candidatus Iainarchaeum</taxon>
    </lineage>
</organism>
<name>A0A7T9DKT6_9ARCH</name>
<dbReference type="InterPro" id="IPR036291">
    <property type="entry name" value="NAD(P)-bd_dom_sf"/>
</dbReference>
<evidence type="ECO:0000256" key="1">
    <source>
        <dbReference type="ARBA" id="ARBA00007637"/>
    </source>
</evidence>